<gene>
    <name evidence="1" type="ORF">SAMN05421793_1643</name>
</gene>
<dbReference type="Proteomes" id="UP000198555">
    <property type="component" value="Unassembled WGS sequence"/>
</dbReference>
<sequence>MNSLQTPTIKAVFFDIDGTLFSLKNKTIPESTKKAINSLRQQGIKVIVATGRSINDLSHVKDIQFDGFMTFNGGYCMTVDGHLMFKQAIHHEDIQSLITYSASSGVSFSLMYEDKVQISHASPKVKELYNHVNIPVPPLYEEANSDIHNVLQVNVFIEPEDEISFMQNIMPNSLSSRWVPLFADVNPAGISKKRGVEHFCEHFKIDVSETMAFGDRGNDISMLKYVKIGIAMGNANDNVKESADYVTSDVDQDGIQSALKHFGLID</sequence>
<reference evidence="2" key="1">
    <citation type="submission" date="2016-10" db="EMBL/GenBank/DDBJ databases">
        <authorList>
            <person name="Varghese N."/>
            <person name="Submissions S."/>
        </authorList>
    </citation>
    <scope>NUCLEOTIDE SEQUENCE [LARGE SCALE GENOMIC DNA]</scope>
    <source>
        <strain evidence="2">DSM 19326</strain>
    </source>
</reference>
<dbReference type="Gene3D" id="3.40.50.1000">
    <property type="entry name" value="HAD superfamily/HAD-like"/>
    <property type="match status" value="1"/>
</dbReference>
<dbReference type="AlphaFoldDB" id="A0A1H6M3A6"/>
<dbReference type="InterPro" id="IPR000150">
    <property type="entry name" value="Cof"/>
</dbReference>
<dbReference type="Gene3D" id="3.30.1240.10">
    <property type="match status" value="1"/>
</dbReference>
<organism evidence="1 2">
    <name type="scientific">Epilithonimonas hominis</name>
    <dbReference type="NCBI Taxonomy" id="420404"/>
    <lineage>
        <taxon>Bacteria</taxon>
        <taxon>Pseudomonadati</taxon>
        <taxon>Bacteroidota</taxon>
        <taxon>Flavobacteriia</taxon>
        <taxon>Flavobacteriales</taxon>
        <taxon>Weeksellaceae</taxon>
        <taxon>Chryseobacterium group</taxon>
        <taxon>Epilithonimonas</taxon>
    </lineage>
</organism>
<protein>
    <recommendedName>
        <fullName evidence="3">Cof-type HAD-IIB family hydrolase</fullName>
    </recommendedName>
</protein>
<dbReference type="SFLD" id="SFLDG01144">
    <property type="entry name" value="C2.B.4:_PGP_Like"/>
    <property type="match status" value="1"/>
</dbReference>
<evidence type="ECO:0000313" key="1">
    <source>
        <dbReference type="EMBL" id="SEH95650.1"/>
    </source>
</evidence>
<dbReference type="GO" id="GO:0000287">
    <property type="term" value="F:magnesium ion binding"/>
    <property type="evidence" value="ECO:0007669"/>
    <property type="project" value="TreeGrafter"/>
</dbReference>
<dbReference type="EMBL" id="FNWX01000064">
    <property type="protein sequence ID" value="SEH95650.1"/>
    <property type="molecule type" value="Genomic_DNA"/>
</dbReference>
<evidence type="ECO:0008006" key="3">
    <source>
        <dbReference type="Google" id="ProtNLM"/>
    </source>
</evidence>
<dbReference type="PANTHER" id="PTHR10000">
    <property type="entry name" value="PHOSPHOSERINE PHOSPHATASE"/>
    <property type="match status" value="1"/>
</dbReference>
<name>A0A1H6M3A6_9FLAO</name>
<dbReference type="InterPro" id="IPR023214">
    <property type="entry name" value="HAD_sf"/>
</dbReference>
<dbReference type="InterPro" id="IPR006379">
    <property type="entry name" value="HAD-SF_hydro_IIB"/>
</dbReference>
<dbReference type="STRING" id="420404.SAMN05421793_1643"/>
<dbReference type="InterPro" id="IPR036412">
    <property type="entry name" value="HAD-like_sf"/>
</dbReference>
<dbReference type="PANTHER" id="PTHR10000:SF25">
    <property type="entry name" value="PHOSPHATASE YKRA-RELATED"/>
    <property type="match status" value="1"/>
</dbReference>
<dbReference type="SFLD" id="SFLDG01140">
    <property type="entry name" value="C2.B:_Phosphomannomutase_and_P"/>
    <property type="match status" value="1"/>
</dbReference>
<keyword evidence="2" id="KW-1185">Reference proteome</keyword>
<dbReference type="NCBIfam" id="TIGR00099">
    <property type="entry name" value="Cof-subfamily"/>
    <property type="match status" value="1"/>
</dbReference>
<dbReference type="SFLD" id="SFLDS00003">
    <property type="entry name" value="Haloacid_Dehalogenase"/>
    <property type="match status" value="1"/>
</dbReference>
<evidence type="ECO:0000313" key="2">
    <source>
        <dbReference type="Proteomes" id="UP000198555"/>
    </source>
</evidence>
<dbReference type="GO" id="GO:0016791">
    <property type="term" value="F:phosphatase activity"/>
    <property type="evidence" value="ECO:0007669"/>
    <property type="project" value="UniProtKB-ARBA"/>
</dbReference>
<dbReference type="GO" id="GO:0005829">
    <property type="term" value="C:cytosol"/>
    <property type="evidence" value="ECO:0007669"/>
    <property type="project" value="TreeGrafter"/>
</dbReference>
<dbReference type="Pfam" id="PF08282">
    <property type="entry name" value="Hydrolase_3"/>
    <property type="match status" value="1"/>
</dbReference>
<dbReference type="SUPFAM" id="SSF56784">
    <property type="entry name" value="HAD-like"/>
    <property type="match status" value="1"/>
</dbReference>
<accession>A0A1H6M3A6</accession>
<dbReference type="RefSeq" id="WP_089771056.1">
    <property type="nucleotide sequence ID" value="NZ_FNWX01000064.1"/>
</dbReference>
<dbReference type="NCBIfam" id="TIGR01484">
    <property type="entry name" value="HAD-SF-IIB"/>
    <property type="match status" value="1"/>
</dbReference>
<proteinExistence type="predicted"/>